<protein>
    <submittedName>
        <fullName evidence="1">Uncharacterized protein</fullName>
    </submittedName>
</protein>
<reference evidence="1 2" key="1">
    <citation type="journal article" date="2024" name="G3 (Bethesda)">
        <title>Genome assembly of Hibiscus sabdariffa L. provides insights into metabolisms of medicinal natural products.</title>
        <authorList>
            <person name="Kim T."/>
        </authorList>
    </citation>
    <scope>NUCLEOTIDE SEQUENCE [LARGE SCALE GENOMIC DNA]</scope>
    <source>
        <strain evidence="1">TK-2024</strain>
        <tissue evidence="1">Old leaves</tissue>
    </source>
</reference>
<dbReference type="Proteomes" id="UP001396334">
    <property type="component" value="Unassembled WGS sequence"/>
</dbReference>
<keyword evidence="2" id="KW-1185">Reference proteome</keyword>
<dbReference type="EMBL" id="JBBPBN010000003">
    <property type="protein sequence ID" value="KAK9042919.1"/>
    <property type="molecule type" value="Genomic_DNA"/>
</dbReference>
<proteinExistence type="predicted"/>
<comment type="caution">
    <text evidence="1">The sequence shown here is derived from an EMBL/GenBank/DDBJ whole genome shotgun (WGS) entry which is preliminary data.</text>
</comment>
<gene>
    <name evidence="1" type="ORF">V6N11_071272</name>
</gene>
<organism evidence="1 2">
    <name type="scientific">Hibiscus sabdariffa</name>
    <name type="common">roselle</name>
    <dbReference type="NCBI Taxonomy" id="183260"/>
    <lineage>
        <taxon>Eukaryota</taxon>
        <taxon>Viridiplantae</taxon>
        <taxon>Streptophyta</taxon>
        <taxon>Embryophyta</taxon>
        <taxon>Tracheophyta</taxon>
        <taxon>Spermatophyta</taxon>
        <taxon>Magnoliopsida</taxon>
        <taxon>eudicotyledons</taxon>
        <taxon>Gunneridae</taxon>
        <taxon>Pentapetalae</taxon>
        <taxon>rosids</taxon>
        <taxon>malvids</taxon>
        <taxon>Malvales</taxon>
        <taxon>Malvaceae</taxon>
        <taxon>Malvoideae</taxon>
        <taxon>Hibiscus</taxon>
    </lineage>
</organism>
<evidence type="ECO:0000313" key="1">
    <source>
        <dbReference type="EMBL" id="KAK9042919.1"/>
    </source>
</evidence>
<accession>A0ABR2U0C0</accession>
<name>A0ABR2U0C0_9ROSI</name>
<sequence length="91" mass="9749">MSRNDGCTPSLDSFASLIIPESGCKSPISIIDVSMCCSSELLTGTESATRFAWFMPLFVERYTSSESGEPGRSWGTRELTSIIASDGLSEG</sequence>
<evidence type="ECO:0000313" key="2">
    <source>
        <dbReference type="Proteomes" id="UP001396334"/>
    </source>
</evidence>